<feature type="short sequence motif" description="DEAH box" evidence="6">
    <location>
        <begin position="471"/>
        <end position="474"/>
    </location>
</feature>
<dbReference type="Pfam" id="PF13307">
    <property type="entry name" value="Helicase_C_2"/>
    <property type="match status" value="1"/>
</dbReference>
<evidence type="ECO:0000259" key="8">
    <source>
        <dbReference type="PROSITE" id="PS51193"/>
    </source>
</evidence>
<protein>
    <recommendedName>
        <fullName evidence="6 7">3'-5' exonuclease DinG</fullName>
        <ecNumber evidence="6 7">3.1.-.-</ecNumber>
    </recommendedName>
</protein>
<evidence type="ECO:0000313" key="10">
    <source>
        <dbReference type="Proteomes" id="UP001625389"/>
    </source>
</evidence>
<dbReference type="InterPro" id="IPR012337">
    <property type="entry name" value="RNaseH-like_sf"/>
</dbReference>
<proteinExistence type="inferred from homology"/>
<evidence type="ECO:0000256" key="5">
    <source>
        <dbReference type="ARBA" id="ARBA00022840"/>
    </source>
</evidence>
<organism evidence="9 10">
    <name type="scientific">Loigolactobacillus zhaoyuanensis</name>
    <dbReference type="NCBI Taxonomy" id="2486017"/>
    <lineage>
        <taxon>Bacteria</taxon>
        <taxon>Bacillati</taxon>
        <taxon>Bacillota</taxon>
        <taxon>Bacilli</taxon>
        <taxon>Lactobacillales</taxon>
        <taxon>Lactobacillaceae</taxon>
        <taxon>Loigolactobacillus</taxon>
    </lineage>
</organism>
<keyword evidence="1 6" id="KW-0540">Nuclease</keyword>
<dbReference type="Gene3D" id="3.30.420.10">
    <property type="entry name" value="Ribonuclease H-like superfamily/Ribonuclease H"/>
    <property type="match status" value="1"/>
</dbReference>
<keyword evidence="4 6" id="KW-0269">Exonuclease</keyword>
<evidence type="ECO:0000313" key="9">
    <source>
        <dbReference type="EMBL" id="MFL2028937.1"/>
    </source>
</evidence>
<keyword evidence="2 6" id="KW-0547">Nucleotide-binding</keyword>
<dbReference type="InterPro" id="IPR014013">
    <property type="entry name" value="Helic_SF1/SF2_ATP-bd_DinG/Rad3"/>
</dbReference>
<comment type="function">
    <text evidence="6 7">3'-5' exonuclease.</text>
</comment>
<dbReference type="InterPro" id="IPR006054">
    <property type="entry name" value="DnaQ"/>
</dbReference>
<keyword evidence="5 6" id="KW-0067">ATP-binding</keyword>
<feature type="binding site" evidence="6">
    <location>
        <begin position="294"/>
        <end position="301"/>
    </location>
    <ligand>
        <name>ATP</name>
        <dbReference type="ChEBI" id="CHEBI:30616"/>
    </ligand>
</feature>
<dbReference type="HAMAP" id="MF_02206">
    <property type="entry name" value="DinG_exonucl"/>
    <property type="match status" value="1"/>
</dbReference>
<dbReference type="PROSITE" id="PS51193">
    <property type="entry name" value="HELICASE_ATP_BIND_2"/>
    <property type="match status" value="1"/>
</dbReference>
<dbReference type="NCBIfam" id="TIGR00573">
    <property type="entry name" value="dnaq"/>
    <property type="match status" value="1"/>
</dbReference>
<sequence>MLLVNSKKRDQMPTMNKDSIYAIVDLETTGTSVKNGDRIIQFGCALVQHGQVIDQIALDINPEREVPPTILQLTHLTARRLKVAPYFEDVAPTISRLLRETIFVAHNVNFDYPFLDAELQRVGQPALKLAAVDTVELAQILLPTAVSYRLSDLTQLLAIEHTNPHQADSDALVTAQLFIALSQRLANLPLVTRQALAKCATRSARETSAYFALHAQQNDTVLPEYLYVSHGLALRKKVIAATRLTTTTKPYPDTDAAKKHYLQPLLKWRKTQGKMMDLIYTNYTQQPQSMILEAATGLGKSLGYLLPFSFLLQGKQQLVVSTSTAVLQTQFVQQTVPLLNQLLDVNLQAAIVKSPQHYIDLAKFSQSLEVADNVKQTQLLKMQLLVWLTMTKTGDFAELHLTTYHSPLFAEISHHSHEIIAQDAPFATDDFWLAARKQQQQADVLVTNHAFLSQHANDEHFFAAGSYLVVDEAQQLPDAALKASSQQIIGGAIMQLLKRLHKSLAGKSTQPTLTSLLAADPVASYNIAALDYGLTEFGELLLQLQTQLYTDFIVDQIAADRRNGFIERPLKPAELADWVETNQGAGQKLRRLLNDCLLMADKLSQRLLSEQASWLVSEQKLWLNFEQQLQELIQVRSLLRTVFTQLLDHDGGQLVWLTSKDYGDAASLTLQISRLDVTPLVAQLLAHFAPPVFTGATLTVAHKFDYFKQQMGLTDMAVVEKRFASPFRYKRQAAFFVVNDGPAIRGAADHAYTTYVAHAVYQLTHDNQRQTLVLFNSLQMIAEVYHALLQTNLPLEREIFAQGMTGSKERITKRFSLSRRGILLGTGSFWEGIDLPKEALEQLVIARLPFEAPDGILTQARYQKLTAAKRNPFFQEALPKATLRLRQGFGRLIRTSDDRGVMVILDDRIVTTSYGKRMLKTLPASLPKTTASLTEVATAANEFFARKV</sequence>
<dbReference type="SMART" id="SM00491">
    <property type="entry name" value="HELICc2"/>
    <property type="match status" value="1"/>
</dbReference>
<accession>A0ABW8UAN2</accession>
<dbReference type="PANTHER" id="PTHR11472:SF34">
    <property type="entry name" value="REGULATOR OF TELOMERE ELONGATION HELICASE 1"/>
    <property type="match status" value="1"/>
</dbReference>
<gene>
    <name evidence="6 7" type="primary">dinG</name>
    <name evidence="9" type="ORF">ACEN34_04825</name>
</gene>
<evidence type="ECO:0000256" key="1">
    <source>
        <dbReference type="ARBA" id="ARBA00022722"/>
    </source>
</evidence>
<dbReference type="InterPro" id="IPR006555">
    <property type="entry name" value="ATP-dep_Helicase_C"/>
</dbReference>
<feature type="domain" description="Helicase ATP-binding" evidence="8">
    <location>
        <begin position="258"/>
        <end position="520"/>
    </location>
</feature>
<dbReference type="Gene3D" id="3.40.50.300">
    <property type="entry name" value="P-loop containing nucleotide triphosphate hydrolases"/>
    <property type="match status" value="2"/>
</dbReference>
<dbReference type="GO" id="GO:0004386">
    <property type="term" value="F:helicase activity"/>
    <property type="evidence" value="ECO:0007669"/>
    <property type="project" value="UniProtKB-KW"/>
</dbReference>
<dbReference type="SMART" id="SM00479">
    <property type="entry name" value="EXOIII"/>
    <property type="match status" value="1"/>
</dbReference>
<dbReference type="InterPro" id="IPR045028">
    <property type="entry name" value="DinG/Rad3-like"/>
</dbReference>
<dbReference type="PANTHER" id="PTHR11472">
    <property type="entry name" value="DNA REPAIR DEAD HELICASE RAD3/XP-D SUBFAMILY MEMBER"/>
    <property type="match status" value="1"/>
</dbReference>
<evidence type="ECO:0000256" key="7">
    <source>
        <dbReference type="RuleBase" id="RU364106"/>
    </source>
</evidence>
<evidence type="ECO:0000256" key="4">
    <source>
        <dbReference type="ARBA" id="ARBA00022839"/>
    </source>
</evidence>
<keyword evidence="9" id="KW-0347">Helicase</keyword>
<evidence type="ECO:0000256" key="2">
    <source>
        <dbReference type="ARBA" id="ARBA00022741"/>
    </source>
</evidence>
<evidence type="ECO:0000256" key="6">
    <source>
        <dbReference type="HAMAP-Rule" id="MF_02206"/>
    </source>
</evidence>
<dbReference type="Proteomes" id="UP001625389">
    <property type="component" value="Unassembled WGS sequence"/>
</dbReference>
<dbReference type="SUPFAM" id="SSF53098">
    <property type="entry name" value="Ribonuclease H-like"/>
    <property type="match status" value="1"/>
</dbReference>
<dbReference type="RefSeq" id="WP_407137154.1">
    <property type="nucleotide sequence ID" value="NZ_JBGQPK010000013.1"/>
</dbReference>
<name>A0ABW8UAN2_9LACO</name>
<dbReference type="Pfam" id="PF00929">
    <property type="entry name" value="RNase_T"/>
    <property type="match status" value="1"/>
</dbReference>
<comment type="caution">
    <text evidence="9">The sequence shown here is derived from an EMBL/GenBank/DDBJ whole genome shotgun (WGS) entry which is preliminary data.</text>
</comment>
<dbReference type="InterPro" id="IPR027417">
    <property type="entry name" value="P-loop_NTPase"/>
</dbReference>
<keyword evidence="10" id="KW-1185">Reference proteome</keyword>
<dbReference type="CDD" id="cd06127">
    <property type="entry name" value="DEDDh"/>
    <property type="match status" value="1"/>
</dbReference>
<dbReference type="InterPro" id="IPR036397">
    <property type="entry name" value="RNaseH_sf"/>
</dbReference>
<dbReference type="InterPro" id="IPR006310">
    <property type="entry name" value="DinG"/>
</dbReference>
<keyword evidence="3 6" id="KW-0378">Hydrolase</keyword>
<dbReference type="InterPro" id="IPR013520">
    <property type="entry name" value="Ribonucl_H"/>
</dbReference>
<dbReference type="SUPFAM" id="SSF52540">
    <property type="entry name" value="P-loop containing nucleoside triphosphate hydrolases"/>
    <property type="match status" value="1"/>
</dbReference>
<reference evidence="9 10" key="1">
    <citation type="submission" date="2024-08" db="EMBL/GenBank/DDBJ databases">
        <authorList>
            <person name="Arias E."/>
        </authorList>
    </citation>
    <scope>NUCLEOTIDE SEQUENCE [LARGE SCALE GENOMIC DNA]</scope>
    <source>
        <strain evidence="9 10">FAM 25317</strain>
    </source>
</reference>
<dbReference type="NCBIfam" id="TIGR01407">
    <property type="entry name" value="dinG_rel"/>
    <property type="match status" value="1"/>
</dbReference>
<evidence type="ECO:0000256" key="3">
    <source>
        <dbReference type="ARBA" id="ARBA00022801"/>
    </source>
</evidence>
<dbReference type="EC" id="3.1.-.-" evidence="6 7"/>
<dbReference type="EMBL" id="JBGQPK010000013">
    <property type="protein sequence ID" value="MFL2028937.1"/>
    <property type="molecule type" value="Genomic_DNA"/>
</dbReference>
<comment type="similarity">
    <text evidence="6 7">Belongs to the helicase family. DinG subfamily. Type 2 sub-subfamily.</text>
</comment>